<dbReference type="RefSeq" id="WP_197708077.1">
    <property type="nucleotide sequence ID" value="NZ_LT960614.1"/>
</dbReference>
<dbReference type="EMBL" id="LT960614">
    <property type="protein sequence ID" value="SON53666.1"/>
    <property type="molecule type" value="Genomic_DNA"/>
</dbReference>
<dbReference type="Gene3D" id="2.60.40.420">
    <property type="entry name" value="Cupredoxins - blue copper proteins"/>
    <property type="match status" value="1"/>
</dbReference>
<proteinExistence type="predicted"/>
<dbReference type="Proteomes" id="UP000223606">
    <property type="component" value="Chromosome 1"/>
</dbReference>
<feature type="domain" description="EfeO-type cupredoxin-like" evidence="2">
    <location>
        <begin position="30"/>
        <end position="127"/>
    </location>
</feature>
<feature type="signal peptide" evidence="1">
    <location>
        <begin position="1"/>
        <end position="26"/>
    </location>
</feature>
<organism evidence="3 4">
    <name type="scientific">Hartmannibacter diazotrophicus</name>
    <dbReference type="NCBI Taxonomy" id="1482074"/>
    <lineage>
        <taxon>Bacteria</taxon>
        <taxon>Pseudomonadati</taxon>
        <taxon>Pseudomonadota</taxon>
        <taxon>Alphaproteobacteria</taxon>
        <taxon>Hyphomicrobiales</taxon>
        <taxon>Pleomorphomonadaceae</taxon>
        <taxon>Hartmannibacter</taxon>
    </lineage>
</organism>
<evidence type="ECO:0000313" key="4">
    <source>
        <dbReference type="Proteomes" id="UP000223606"/>
    </source>
</evidence>
<evidence type="ECO:0000256" key="1">
    <source>
        <dbReference type="SAM" id="SignalP"/>
    </source>
</evidence>
<dbReference type="InterPro" id="IPR008972">
    <property type="entry name" value="Cupredoxin"/>
</dbReference>
<dbReference type="KEGG" id="hdi:HDIA_0125"/>
<evidence type="ECO:0000313" key="3">
    <source>
        <dbReference type="EMBL" id="SON53666.1"/>
    </source>
</evidence>
<dbReference type="AlphaFoldDB" id="A0A2C9D090"/>
<protein>
    <submittedName>
        <fullName evidence="3">Putative copper-binding protein</fullName>
    </submittedName>
</protein>
<feature type="chain" id="PRO_5013401783" evidence="1">
    <location>
        <begin position="27"/>
        <end position="131"/>
    </location>
</feature>
<accession>A0A2C9D090</accession>
<dbReference type="Pfam" id="PF13473">
    <property type="entry name" value="Cupredoxin_1"/>
    <property type="match status" value="1"/>
</dbReference>
<gene>
    <name evidence="3" type="ORF">HDIA_0125</name>
</gene>
<dbReference type="SUPFAM" id="SSF49503">
    <property type="entry name" value="Cupredoxins"/>
    <property type="match status" value="1"/>
</dbReference>
<evidence type="ECO:0000259" key="2">
    <source>
        <dbReference type="Pfam" id="PF13473"/>
    </source>
</evidence>
<keyword evidence="4" id="KW-1185">Reference proteome</keyword>
<keyword evidence="1" id="KW-0732">Signal</keyword>
<name>A0A2C9D090_9HYPH</name>
<sequence>MMSGRNTVIAAALGMLFAAPVTVALAGDKQPAAGDLTLRNEFNAIEVTLKDHTFSPAEIVVPAGETFEIMLTNADKTPDEFDSKDLHVEKVVAGGNQALIRIRPLKAGTYRFMGEFHSSTAKGVVVAKPAS</sequence>
<dbReference type="InterPro" id="IPR028096">
    <property type="entry name" value="EfeO_Cupredoxin"/>
</dbReference>
<reference evidence="4" key="1">
    <citation type="submission" date="2017-09" db="EMBL/GenBank/DDBJ databases">
        <title>Genome sequence of Nannocystis excedens DSM 71.</title>
        <authorList>
            <person name="Blom J."/>
        </authorList>
    </citation>
    <scope>NUCLEOTIDE SEQUENCE [LARGE SCALE GENOMIC DNA]</scope>
    <source>
        <strain evidence="4">type strain: E19</strain>
    </source>
</reference>